<feature type="compositionally biased region" description="Polar residues" evidence="2">
    <location>
        <begin position="1578"/>
        <end position="1589"/>
    </location>
</feature>
<feature type="compositionally biased region" description="Polar residues" evidence="2">
    <location>
        <begin position="2756"/>
        <end position="2765"/>
    </location>
</feature>
<protein>
    <recommendedName>
        <fullName evidence="4">Protein kinase domain-containing protein</fullName>
    </recommendedName>
</protein>
<dbReference type="Gene3D" id="1.10.510.10">
    <property type="entry name" value="Transferase(Phosphotransferase) domain 1"/>
    <property type="match status" value="1"/>
</dbReference>
<dbReference type="Pfam" id="PF07714">
    <property type="entry name" value="PK_Tyr_Ser-Thr"/>
    <property type="match status" value="1"/>
</dbReference>
<dbReference type="InterPro" id="IPR011009">
    <property type="entry name" value="Kinase-like_dom_sf"/>
</dbReference>
<feature type="compositionally biased region" description="Acidic residues" evidence="2">
    <location>
        <begin position="2494"/>
        <end position="2507"/>
    </location>
</feature>
<feature type="region of interest" description="Disordered" evidence="2">
    <location>
        <begin position="3823"/>
        <end position="3842"/>
    </location>
</feature>
<feature type="binding site" evidence="1">
    <location>
        <position position="215"/>
    </location>
    <ligand>
        <name>ATP</name>
        <dbReference type="ChEBI" id="CHEBI:30616"/>
    </ligand>
</feature>
<sequence length="3936" mass="436993">MMSMIWVVLLVALTGSHLGHCSPLRSTPQTYPHDASSQSRLEGWGSQGSMYAAVPALALLITAVGLLLGCTWCYRHKDCKLFTASATHLHDGRRAHPPDSGFVEPVNNNISEDNNNGPISLREMQNIANNNAAAYIVSENEERNRVSRESVVEFEPLPTGIRVADPLEHCADWFGDEDFPRNRLQYLREIGRGWFGRVVEGEIEDDGSTSTVAVKILNQNASLEDKARFLDEARMYRDVRHENVLAFVTKCLQEDPWILIFELCSMDLQQYLVVNRPKMAILNEGGVPLRLMCDVSAALAHLHSRGYLYGNVWCGSVLVRGAADNARAVLGRYASAEPPYDLSAPETRTHPPVYTARSESWSLGTLVWEVCAWGAAPTGAPPPLPDLPCPYRNHLYQVMQLCWSPNPEGRPTSAQVHALINHLYTSHRDASAHSACDDGYGSADFEERWQRLKPNTIPKLDEHRAIVHAPSSSMHDHFTNSEHDTHVHDSLSVDMDTAVSRSSSIMSDKDMSVQIKSESLTNLHGSLEDVRNIYLTHNETAALECHQGNISLEDAREREQDRSDASMDPWLKDIIAGSTDDVSYYKDVSDVIKNLDNILNSEKTSSSESSHQASPSRDNLSLDCKKDYPMQSSMVKSPGITNFQNILDTGFSSKSEDAETGEEDDVDRDTIGTLSHSFERHSEVDTTSQHTLENLTPDTPIKDVDVVTRIEIEVHVERDLTPDIIVDNETHTELPNDNKIVSSDSEVPKLKELCVASIPSASENEQLNVRKDCQTSCDSNLKEISTDIKNETKSIEDVGKLSEGTPHKLESKDSLDKSDLEQMVDDIFLPIMVHGMSTSKIDQSSEELSEEKQGEKSVEDLISDTNVGSDIEEVLVSDLIKVTESSKSLEESKEDSLGDLSDLEPSDPLSPEQTPEPVQSMHIIESSNSNETKETEIPTIVIEEVKSPSPELPPEIVQNIFKDENVKESATVEEQIENAMIEDEEPVVSEIVDKKQSATVTEESTKEQVDDTPAPINETIFPEVPTETVQHTNSNSNFVSKPATCISREVIDFIMEERKIASIHEVKNVSKSMVTLPKEEIVEKEFDVITKNECNNVMPKEENFVEVEEEKVENITVLENEKLKDANVDEVSKAIDEVIPLVQVETIAAEPKEIIVEKDETLEKDKATLKEIQNARSEREPHRDTELIEVSNKTYIVSEENDHKDLPLVTEEERTNADTIAINKMEMGESNISQDEIKNVSEESLSKVEQTVHENFPFETEHNEQTVISVIANVSMEPAKFEEVIEEEVPLKSAENIKESTNSVEVENVKATPNIENTVTEENNKKTADDDIPRSDNHEVTAGPSTVYMDLINDTNNEILNDNALDNNVRNVIKSCLEGSGIDNSCTIIRNESTEYLDLPSFGAKEVDNFLHMERVFNSQNTEVVSSTPLASDSSMDVNNTMENSVKESQMMSETKVPADYGMGVSFTKLEQKYVPDSLSPFESPTKSHHTDTYDENSSVVLGPFENCTLELFKGVKSTELVDLPKEELLAFSSNFSEMNLETPSPLRDGNFLNEVPDIVHDDLQFDDLQSLSEKQSDPQTETDSGNSGTEKRISPLTPPNSPGVFLASTSQQKYVVDIDLTPEVAPVDPDLALQKEIELNQIELQITSKLAMAENENNMNIEYSGPLTVEGLVSDDEMMMRESDALPESYLAGNGGSVEDLREDLTLDEECVKALRNELELKLPLAQVAAIEPPCEQEQEWPAELPPPPELIVSYPGALSPIAEETGQQLSAYENDMNLLIEPPCEQEQEWPAELPPPPELIVSYPGALSPIAEETGQQLSAYENDMNCKYYSMRTRTGMAGRVAAAAGTHQPPCEQEQEWPAELPPPPELIVSYPGALSPIAEETGQQLSAYENDMNLLIEPPCEQEQEWPAELPPPPELIVSYPGALSPIAEETGQQLSAYENDMNCKYYSMRTRTGMAGRVAAAAGTHQPPCEQEQEWPAELPPPPELIVSYPGALSPIAEETGQQLSAYENDMNLLIEPPCEQEQEWPAELPPPPELIVSYPGALSPIAEETGQQLSAYENDMNLLIEPPCEQEQEWPAELPPPLELIVSYPGALSPIAEETGQQLSAYENDMNLLIEPPCEQEQEWPAELPPPPELIVSYPGALSPIAEETGQQLSAYENDMNCKYYSMRTRTGMARRVAAAAGTHQPPCEQEQEWPAELPPPPELIVSYPGALSPIAEETGQQLSAYENDMNCKYYSMRTRTGMARRVAAAAGTHQQEWPAELPPPPELIVSYPGALSPIAEETGQQLSAYENDMNWNLSTRTESSESYPEPCNNSTDDVTELPTGAQSGTQEHSTYTIQSRDPSRGQSRDNTYTLHRDLDLVSSREITMSADSLNASPFKKRIPDTDVESPIDDKTYTKEEEKESLERISQVSPFLLSPTTDTSAPDTDNLDNATGVSTLSKTTLPTDAKLSKPSETQCLSKATSIDSWCSNDTLYNVEENFDDLAMDPEDVPEFEPEKEEGNSESTDTLTHNEDEKEASHCSTYIIHDSKSDACETFSPDSITANDNYTYTKVKTENAGTTPSVLTKSDLNDSTKNTTKDLAYGTLMSGMPSYSNCTTEVASGFEDWKVAQPELVRKSPMPGDADMTPPNPSEDKVLDVTSPQLATEPCLKKMESVDISCLQDNLIDSQNRTEIPEAEVLKVQTESPNYNYRSMAPSVTSTPLTDLLNDANNVESIPMRLPEGNTESPEDSVNFQTFLQSAEVRPQDLSSNASNEGVTHDTEVLLEGDSKTISRNSNRDSLAVSERTPTYSDFENSAVSKPQDVNSRDKSSQSMESGISSEDFQRFESSVRSRPQDLSSLIDASSLLLKSERMSSELAMGSLPTDFDQTSHSESREVATEPQSQTSPPIVTNLNETYTLANFREPNFLINFDADDETEQPHSIIITETTMDAFKESPNRTYDSSDMRVLDVNHSYDPHTSRFQVHEDFEKLLENKINGELDLNEEENLINSEHLSPKVETVSEKTDTTVNSIFLTEIHRATPNTSKSSDKRVKVNEVNCNGGSEKFATVNFLNETFEELIESNVDDDTKDLKTEEPPSEEVPPKSPETPLLEDVPVLESPKESKSIKDELQEVGELTNGVADENDRMTVVTEDFLQNEKKFCTLDSYSFPMLSDIRFTGPATEIMSTSFSRSSPTEPLSPAHADKRDTAADLLKEWDSDSDSHTSNSSSGEFIWKDGDGHETAVVPSTHFDHQRTGESRNNSSGGDRHGSPPEGSAGSGASDASADSGSGSEGDEVEFVPSSWDCRAAPSKSSLRSLEATPRNKKKLFTNVENKKRVVFKRQKYHCVYEYPREVADIEAHSPAAYLPDLSTYSGGRHRGALASRLPARSVYVLRYVENKKRVVFKRQKYHCVYEYPREVADIEAHSPAAYLPDLSTYSGGRHRGALASRLPARSVYVLRYVENKKRVVFKRQKYHCVYEYPREVADIEAHSPAAYLPDLSTYSGGRHRGALASRLPARSVYVLRYVENKKRVVFKRQKYHCVYEYPREVADIEAHSPAAYLPDLSTYSGGRHRGALASRLPARSVYVLRYVENKKRVVFKRQKYHCVYEYPREVADIEAHSPAAYLPDLSTYSEWDPTSVEEAELGYGQLFGAPSPLDLYPLRAGIAFGADYDEDFFISSSARPFESLGIMSTTSQFFPGKHVKPSLLERDLSDDLTEDFPPPPSPLPTTTLMQTRTPSLDFTTPDSGVEDITPGSTTDEDFKKKLPETELTWRPVDSASSSESVSPSSPGGEALGGLRHTRDKLKLDLPPSPHIPSPRHNRVFNFVLDKPKRREDRPAEIGSTPLVMTDDTPIVTTSLPLQKDCEDLPVPEPTFSTFGKSPPKVEPEQKLILTDEVEENNTEVKDESPKVVEAVKGEGTVLDSGDEDSGIESSSKATLERNKTNVS</sequence>
<feature type="compositionally biased region" description="Polar residues" evidence="2">
    <location>
        <begin position="2439"/>
        <end position="2454"/>
    </location>
</feature>
<feature type="region of interest" description="Disordered" evidence="2">
    <location>
        <begin position="2868"/>
        <end position="2898"/>
    </location>
</feature>
<reference evidence="5" key="1">
    <citation type="submission" date="2023-03" db="EMBL/GenBank/DDBJ databases">
        <title>Chromosome-level genomes of two armyworms, Mythimna separata and Mythimna loreyi, provide insights into the biosynthesis and reception of sex pheromones.</title>
        <authorList>
            <person name="Zhao H."/>
        </authorList>
    </citation>
    <scope>NUCLEOTIDE SEQUENCE</scope>
    <source>
        <strain evidence="5">BeijingLab</strain>
        <tissue evidence="5">Pupa</tissue>
    </source>
</reference>
<feature type="region of interest" description="Disordered" evidence="2">
    <location>
        <begin position="883"/>
        <end position="919"/>
    </location>
</feature>
<feature type="signal peptide" evidence="3">
    <location>
        <begin position="1"/>
        <end position="21"/>
    </location>
</feature>
<feature type="compositionally biased region" description="Basic and acidic residues" evidence="2">
    <location>
        <begin position="2766"/>
        <end position="2780"/>
    </location>
</feature>
<feature type="domain" description="Protein kinase" evidence="4">
    <location>
        <begin position="184"/>
        <end position="425"/>
    </location>
</feature>
<comment type="caution">
    <text evidence="5">The sequence shown here is derived from an EMBL/GenBank/DDBJ whole genome shotgun (WGS) entry which is preliminary data.</text>
</comment>
<feature type="region of interest" description="Disordered" evidence="2">
    <location>
        <begin position="1572"/>
        <end position="1606"/>
    </location>
</feature>
<dbReference type="Gene3D" id="3.30.200.20">
    <property type="entry name" value="Phosphorylase Kinase, domain 1"/>
    <property type="match status" value="1"/>
</dbReference>
<dbReference type="InterPro" id="IPR001245">
    <property type="entry name" value="Ser-Thr/Tyr_kinase_cat_dom"/>
</dbReference>
<dbReference type="PROSITE" id="PS00107">
    <property type="entry name" value="PROTEIN_KINASE_ATP"/>
    <property type="match status" value="1"/>
</dbReference>
<feature type="compositionally biased region" description="Polar residues" evidence="2">
    <location>
        <begin position="3722"/>
        <end position="3735"/>
    </location>
</feature>
<feature type="chain" id="PRO_5042133974" description="Protein kinase domain-containing protein" evidence="3">
    <location>
        <begin position="22"/>
        <end position="3936"/>
    </location>
</feature>
<keyword evidence="3" id="KW-0732">Signal</keyword>
<feature type="region of interest" description="Disordered" evidence="2">
    <location>
        <begin position="996"/>
        <end position="1016"/>
    </location>
</feature>
<evidence type="ECO:0000256" key="3">
    <source>
        <dbReference type="SAM" id="SignalP"/>
    </source>
</evidence>
<feature type="region of interest" description="Disordered" evidence="2">
    <location>
        <begin position="3850"/>
        <end position="3876"/>
    </location>
</feature>
<dbReference type="Proteomes" id="UP001231518">
    <property type="component" value="Chromosome 9"/>
</dbReference>
<keyword evidence="1" id="KW-0067">ATP-binding</keyword>
<feature type="compositionally biased region" description="Basic and acidic residues" evidence="2">
    <location>
        <begin position="2877"/>
        <end position="2887"/>
    </location>
</feature>
<evidence type="ECO:0000256" key="1">
    <source>
        <dbReference type="PROSITE-ProRule" id="PRU10141"/>
    </source>
</evidence>
<dbReference type="SUPFAM" id="SSF56112">
    <property type="entry name" value="Protein kinase-like (PK-like)"/>
    <property type="match status" value="1"/>
</dbReference>
<evidence type="ECO:0000313" key="6">
    <source>
        <dbReference type="Proteomes" id="UP001231518"/>
    </source>
</evidence>
<dbReference type="PANTHER" id="PTHR24417">
    <property type="entry name" value="SERINE/THREONINE-PROTEIN KINASE LMTK1"/>
    <property type="match status" value="1"/>
</dbReference>
<feature type="region of interest" description="Disordered" evidence="2">
    <location>
        <begin position="3175"/>
        <end position="3307"/>
    </location>
</feature>
<feature type="compositionally biased region" description="Low complexity" evidence="2">
    <location>
        <begin position="2820"/>
        <end position="2829"/>
    </location>
</feature>
<feature type="region of interest" description="Disordered" evidence="2">
    <location>
        <begin position="602"/>
        <end position="622"/>
    </location>
</feature>
<dbReference type="InterPro" id="IPR017441">
    <property type="entry name" value="Protein_kinase_ATP_BS"/>
</dbReference>
<accession>A0AAD8DXN8</accession>
<feature type="region of interest" description="Disordered" evidence="2">
    <location>
        <begin position="2393"/>
        <end position="2465"/>
    </location>
</feature>
<gene>
    <name evidence="5" type="ORF">PYW07_017346</name>
</gene>
<organism evidence="5 6">
    <name type="scientific">Mythimna separata</name>
    <name type="common">Oriental armyworm</name>
    <name type="synonym">Pseudaletia separata</name>
    <dbReference type="NCBI Taxonomy" id="271217"/>
    <lineage>
        <taxon>Eukaryota</taxon>
        <taxon>Metazoa</taxon>
        <taxon>Ecdysozoa</taxon>
        <taxon>Arthropoda</taxon>
        <taxon>Hexapoda</taxon>
        <taxon>Insecta</taxon>
        <taxon>Pterygota</taxon>
        <taxon>Neoptera</taxon>
        <taxon>Endopterygota</taxon>
        <taxon>Lepidoptera</taxon>
        <taxon>Glossata</taxon>
        <taxon>Ditrysia</taxon>
        <taxon>Noctuoidea</taxon>
        <taxon>Noctuidae</taxon>
        <taxon>Noctuinae</taxon>
        <taxon>Hadenini</taxon>
        <taxon>Mythimna</taxon>
    </lineage>
</organism>
<feature type="compositionally biased region" description="Polar residues" evidence="2">
    <location>
        <begin position="2795"/>
        <end position="2813"/>
    </location>
</feature>
<feature type="compositionally biased region" description="Low complexity" evidence="2">
    <location>
        <begin position="3260"/>
        <end position="3278"/>
    </location>
</feature>
<dbReference type="PROSITE" id="PS50011">
    <property type="entry name" value="PROTEIN_KINASE_DOM"/>
    <property type="match status" value="1"/>
</dbReference>
<feature type="region of interest" description="Disordered" evidence="2">
    <location>
        <begin position="2494"/>
        <end position="2526"/>
    </location>
</feature>
<evidence type="ECO:0000313" key="5">
    <source>
        <dbReference type="EMBL" id="KAJ8730308.1"/>
    </source>
</evidence>
<feature type="region of interest" description="Disordered" evidence="2">
    <location>
        <begin position="3906"/>
        <end position="3936"/>
    </location>
</feature>
<keyword evidence="6" id="KW-1185">Reference proteome</keyword>
<feature type="compositionally biased region" description="Polar residues" evidence="2">
    <location>
        <begin position="2307"/>
        <end position="2325"/>
    </location>
</feature>
<feature type="region of interest" description="Disordered" evidence="2">
    <location>
        <begin position="2753"/>
        <end position="2844"/>
    </location>
</feature>
<feature type="compositionally biased region" description="Low complexity" evidence="2">
    <location>
        <begin position="2426"/>
        <end position="2436"/>
    </location>
</feature>
<feature type="compositionally biased region" description="Basic and acidic residues" evidence="2">
    <location>
        <begin position="887"/>
        <end position="896"/>
    </location>
</feature>
<keyword evidence="1" id="KW-0547">Nucleotide-binding</keyword>
<feature type="compositionally biased region" description="Basic and acidic residues" evidence="2">
    <location>
        <begin position="3191"/>
        <end position="3211"/>
    </location>
</feature>
<feature type="compositionally biased region" description="Polar residues" evidence="2">
    <location>
        <begin position="3175"/>
        <end position="3185"/>
    </location>
</feature>
<feature type="region of interest" description="Disordered" evidence="2">
    <location>
        <begin position="795"/>
        <end position="817"/>
    </location>
</feature>
<feature type="region of interest" description="Disordered" evidence="2">
    <location>
        <begin position="2307"/>
        <end position="2361"/>
    </location>
</feature>
<feature type="compositionally biased region" description="Basic and acidic residues" evidence="2">
    <location>
        <begin position="850"/>
        <end position="859"/>
    </location>
</feature>
<proteinExistence type="predicted"/>
<feature type="region of interest" description="Disordered" evidence="2">
    <location>
        <begin position="3071"/>
        <end position="3114"/>
    </location>
</feature>
<name>A0AAD8DXN8_MYTSE</name>
<feature type="compositionally biased region" description="Low complexity" evidence="2">
    <location>
        <begin position="602"/>
        <end position="616"/>
    </location>
</feature>
<dbReference type="InterPro" id="IPR000719">
    <property type="entry name" value="Prot_kinase_dom"/>
</dbReference>
<feature type="compositionally biased region" description="Basic and acidic residues" evidence="2">
    <location>
        <begin position="2831"/>
        <end position="2843"/>
    </location>
</feature>
<dbReference type="EMBL" id="JARGEI010000006">
    <property type="protein sequence ID" value="KAJ8730308.1"/>
    <property type="molecule type" value="Genomic_DNA"/>
</dbReference>
<feature type="compositionally biased region" description="Basic and acidic residues" evidence="2">
    <location>
        <begin position="3927"/>
        <end position="3936"/>
    </location>
</feature>
<dbReference type="PANTHER" id="PTHR24417:SF7">
    <property type="entry name" value="CHROMATIN MODIFICATION-RELATED PROTEIN EAF1"/>
    <property type="match status" value="1"/>
</dbReference>
<feature type="compositionally biased region" description="Basic and acidic residues" evidence="2">
    <location>
        <begin position="2400"/>
        <end position="2415"/>
    </location>
</feature>
<feature type="compositionally biased region" description="Low complexity" evidence="2">
    <location>
        <begin position="3767"/>
        <end position="3781"/>
    </location>
</feature>
<feature type="region of interest" description="Disordered" evidence="2">
    <location>
        <begin position="3702"/>
        <end position="3786"/>
    </location>
</feature>
<feature type="compositionally biased region" description="Polar residues" evidence="2">
    <location>
        <begin position="2889"/>
        <end position="2898"/>
    </location>
</feature>
<evidence type="ECO:0000259" key="4">
    <source>
        <dbReference type="PROSITE" id="PS50011"/>
    </source>
</evidence>
<dbReference type="GO" id="GO:0004672">
    <property type="term" value="F:protein kinase activity"/>
    <property type="evidence" value="ECO:0007669"/>
    <property type="project" value="InterPro"/>
</dbReference>
<dbReference type="GO" id="GO:0005524">
    <property type="term" value="F:ATP binding"/>
    <property type="evidence" value="ECO:0007669"/>
    <property type="project" value="UniProtKB-UniRule"/>
</dbReference>
<evidence type="ECO:0000256" key="2">
    <source>
        <dbReference type="SAM" id="MobiDB-lite"/>
    </source>
</evidence>
<feature type="region of interest" description="Disordered" evidence="2">
    <location>
        <begin position="839"/>
        <end position="865"/>
    </location>
</feature>
<feature type="compositionally biased region" description="Polar residues" evidence="2">
    <location>
        <begin position="2333"/>
        <end position="2349"/>
    </location>
</feature>